<dbReference type="InterPro" id="IPR055398">
    <property type="entry name" value="Rossmann-like_BshC"/>
</dbReference>
<dbReference type="KEGG" id="pspc:Strain318_001431"/>
<dbReference type="EMBL" id="CP130612">
    <property type="protein sequence ID" value="WKW12151.1"/>
    <property type="molecule type" value="Genomic_DNA"/>
</dbReference>
<evidence type="ECO:0000256" key="1">
    <source>
        <dbReference type="ARBA" id="ARBA00022598"/>
    </source>
</evidence>
<dbReference type="InterPro" id="IPR055399">
    <property type="entry name" value="CC_BshC"/>
</dbReference>
<dbReference type="EMBL" id="CP130613">
    <property type="protein sequence ID" value="WKW15060.1"/>
    <property type="molecule type" value="Genomic_DNA"/>
</dbReference>
<accession>A0AA49JUB2</accession>
<keyword evidence="6" id="KW-1185">Reference proteome</keyword>
<dbReference type="NCBIfam" id="TIGR03998">
    <property type="entry name" value="thiol_BshC"/>
    <property type="match status" value="1"/>
</dbReference>
<dbReference type="Pfam" id="PF10079">
    <property type="entry name" value="Rossmann-like_BshC"/>
    <property type="match status" value="1"/>
</dbReference>
<dbReference type="InterPro" id="IPR011199">
    <property type="entry name" value="Bacillithiol_biosynth_BshC"/>
</dbReference>
<evidence type="ECO:0000259" key="2">
    <source>
        <dbReference type="Pfam" id="PF10079"/>
    </source>
</evidence>
<evidence type="ECO:0000313" key="4">
    <source>
        <dbReference type="EMBL" id="WKW12151.1"/>
    </source>
</evidence>
<feature type="domain" description="Bacillithiol biosynthesis BshC C-terminal coiled-coil" evidence="3">
    <location>
        <begin position="360"/>
        <end position="503"/>
    </location>
</feature>
<gene>
    <name evidence="5" type="primary">bshC</name>
    <name evidence="4" type="ORF">Strain138_001431</name>
    <name evidence="5" type="ORF">Strain318_001431</name>
</gene>
<keyword evidence="1" id="KW-0436">Ligase</keyword>
<sequence>MSAPRLVTETLGGSPLSRAAQDGQVPADWFPARPSGAAAWRARAESVRQEFAGSRWLAGLRPALDPSGPAAERLERVAEANGIIVTTGQQPGLFGGPLYTLLKALSALALADRIERETGIPCAPVFWAATDDGDFAEAAWTAVAGEGQVHRLSIPRRGPDGAVMAEMPLGDTGEQFEQLVAAAGSAPHGAILDALKAAYHPDATVGGSYVRFLRSLLEPHGIAVLDAWHPATRAAARPTLVEALRRAASVDEALALRMVAIERAGFRPQVARVPRLSLVFRALAGVKERIPIAQASEVAHRADSILSANVLLRPVVERRILPTVAYVAGPGEIAYFTQVSAVADALGIAPPLAVPRWSTTIVEPSIDRRLGRLGMVLDDLKVPHEAERRVGDRAMPAAVRDALDGLRHDLASRLDTLGSVVQGLDHLIPDRVVEGARHQMLHRVDRLERRLRAASRSRATEAVMDLATVRAALMPENQRQERRLNPVPMLARHGDLLLAQLKAGAAMHAGTLVGG</sequence>
<dbReference type="RefSeq" id="WP_367887824.1">
    <property type="nucleotide sequence ID" value="NZ_CP130612.1"/>
</dbReference>
<reference evidence="5" key="1">
    <citation type="submission" date="2023-07" db="EMBL/GenBank/DDBJ databases">
        <authorList>
            <person name="Haufschild T."/>
            <person name="Kallscheuer N."/>
            <person name="Hammer J."/>
            <person name="Kohn T."/>
            <person name="Kabuu M."/>
            <person name="Jogler M."/>
            <person name="Wohfarth N."/>
            <person name="Heuer A."/>
            <person name="Rohde M."/>
            <person name="van Teeseling M.C.F."/>
            <person name="Jogler C."/>
        </authorList>
    </citation>
    <scope>NUCLEOTIDE SEQUENCE</scope>
    <source>
        <strain evidence="4">Strain 138</strain>
        <strain evidence="5">Strain 318</strain>
    </source>
</reference>
<protein>
    <submittedName>
        <fullName evidence="5">Bacillithiol biosynthesis cysteine-adding enzyme BshC</fullName>
    </submittedName>
</protein>
<dbReference type="Proteomes" id="UP001229955">
    <property type="component" value="Chromosome"/>
</dbReference>
<feature type="domain" description="Bacillithiol biosynthesis BshC N-terminal Rossmann-like" evidence="2">
    <location>
        <begin position="69"/>
        <end position="356"/>
    </location>
</feature>
<dbReference type="Pfam" id="PF24850">
    <property type="entry name" value="CC_BshC"/>
    <property type="match status" value="1"/>
</dbReference>
<dbReference type="AlphaFoldDB" id="A0AA49Q8F8"/>
<organism evidence="5 6">
    <name type="scientific">Pseudogemmatithrix spongiicola</name>
    <dbReference type="NCBI Taxonomy" id="3062599"/>
    <lineage>
        <taxon>Bacteria</taxon>
        <taxon>Pseudomonadati</taxon>
        <taxon>Gemmatimonadota</taxon>
        <taxon>Gemmatimonadia</taxon>
        <taxon>Gemmatimonadales</taxon>
        <taxon>Gemmatimonadaceae</taxon>
        <taxon>Pseudogemmatithrix</taxon>
    </lineage>
</organism>
<evidence type="ECO:0000259" key="3">
    <source>
        <dbReference type="Pfam" id="PF24850"/>
    </source>
</evidence>
<proteinExistence type="predicted"/>
<dbReference type="GO" id="GO:0016874">
    <property type="term" value="F:ligase activity"/>
    <property type="evidence" value="ECO:0007669"/>
    <property type="project" value="UniProtKB-KW"/>
</dbReference>
<accession>A0AA49Q8F8</accession>
<evidence type="ECO:0000313" key="5">
    <source>
        <dbReference type="EMBL" id="WKW15060.1"/>
    </source>
</evidence>
<evidence type="ECO:0000313" key="6">
    <source>
        <dbReference type="Proteomes" id="UP001229955"/>
    </source>
</evidence>
<name>A0AA49Q8F8_9BACT</name>